<keyword evidence="12" id="KW-1185">Reference proteome</keyword>
<feature type="site" description="Transition state stabilizer" evidence="8">
    <location>
        <position position="163"/>
    </location>
</feature>
<evidence type="ECO:0000256" key="5">
    <source>
        <dbReference type="ARBA" id="ARBA00031445"/>
    </source>
</evidence>
<dbReference type="Gene3D" id="3.40.50.2000">
    <property type="entry name" value="Glycogen Phosphorylase B"/>
    <property type="match status" value="1"/>
</dbReference>
<evidence type="ECO:0000256" key="7">
    <source>
        <dbReference type="PIRSR" id="PIRSR639901-1"/>
    </source>
</evidence>
<gene>
    <name evidence="11" type="primary">waaA</name>
    <name evidence="11" type="ORF">GPUN_0029</name>
</gene>
<dbReference type="PANTHER" id="PTHR42755">
    <property type="entry name" value="3-DEOXY-MANNO-OCTULOSONATE CYTIDYLYLTRANSFERASE"/>
    <property type="match status" value="1"/>
</dbReference>
<dbReference type="GO" id="GO:0005886">
    <property type="term" value="C:plasma membrane"/>
    <property type="evidence" value="ECO:0007669"/>
    <property type="project" value="UniProtKB-SubCell"/>
</dbReference>
<dbReference type="eggNOG" id="COG1519">
    <property type="taxonomic scope" value="Bacteria"/>
</dbReference>
<dbReference type="GO" id="GO:0043842">
    <property type="term" value="F:Kdo transferase activity"/>
    <property type="evidence" value="ECO:0007669"/>
    <property type="project" value="UniProtKB-EC"/>
</dbReference>
<dbReference type="AlphaFoldDB" id="H5T7A6"/>
<evidence type="ECO:0000313" key="11">
    <source>
        <dbReference type="EMBL" id="GAB54183.1"/>
    </source>
</evidence>
<organism evidence="11 12">
    <name type="scientific">Glaciecola punicea ACAM 611</name>
    <dbReference type="NCBI Taxonomy" id="1121923"/>
    <lineage>
        <taxon>Bacteria</taxon>
        <taxon>Pseudomonadati</taxon>
        <taxon>Pseudomonadota</taxon>
        <taxon>Gammaproteobacteria</taxon>
        <taxon>Alteromonadales</taxon>
        <taxon>Alteromonadaceae</taxon>
        <taxon>Glaciecola</taxon>
    </lineage>
</organism>
<keyword evidence="4 9" id="KW-0808">Transferase</keyword>
<dbReference type="SUPFAM" id="SSF53756">
    <property type="entry name" value="UDP-Glycosyltransferase/glycogen phosphorylase"/>
    <property type="match status" value="1"/>
</dbReference>
<dbReference type="InterPro" id="IPR038107">
    <property type="entry name" value="Glycos_transf_N_sf"/>
</dbReference>
<dbReference type="STRING" id="56804.BAE46_03490"/>
<keyword evidence="9" id="KW-0812">Transmembrane</keyword>
<feature type="domain" description="3-deoxy-D-manno-octulosonic-acid transferase N-terminal" evidence="10">
    <location>
        <begin position="68"/>
        <end position="243"/>
    </location>
</feature>
<reference evidence="11 12" key="2">
    <citation type="journal article" date="2017" name="Antonie Van Leeuwenhoek">
        <title>Rhizobium rhizosphaerae sp. nov., a novel species isolated from rice rhizosphere.</title>
        <authorList>
            <person name="Zhao J.J."/>
            <person name="Zhang J."/>
            <person name="Zhang R.J."/>
            <person name="Zhang C.W."/>
            <person name="Yin H.Q."/>
            <person name="Zhang X.X."/>
        </authorList>
    </citation>
    <scope>NUCLEOTIDE SEQUENCE [LARGE SCALE GENOMIC DNA]</scope>
    <source>
        <strain evidence="11 12">ACAM 611</strain>
    </source>
</reference>
<dbReference type="PANTHER" id="PTHR42755:SF1">
    <property type="entry name" value="3-DEOXY-D-MANNO-OCTULOSONIC ACID TRANSFERASE, MITOCHONDRIAL-RELATED"/>
    <property type="match status" value="1"/>
</dbReference>
<dbReference type="UniPathway" id="UPA00958"/>
<evidence type="ECO:0000259" key="10">
    <source>
        <dbReference type="Pfam" id="PF04413"/>
    </source>
</evidence>
<keyword evidence="9" id="KW-0448">Lipopolysaccharide biosynthesis</keyword>
<sequence length="481" mass="54233">MLFQICSTTTNYTLFMTQKYPVSAYASLIYNMARYAYTLLLCCLLPIGLLLFKKKSNADVEPLENRSFLERFGKVGHLSKTGGIHIHCVSVGEINAASGLIHSLLQEYPDIPITLTTSSTTGGVHAYNMFKDRVSHNYLPVDIPLFINRFYKKLKPCLVLITEVEVWPNMLHVCTKRGVQVVLINARMTTKSLRRYRQFSWLFRPTFRQFSLICAQSSESFENFVAFGVYKNKLKLTRNMKFDLLPNLADEALGKQILSDYKLGTRPILLAASTHDPEEKMLLNTYKHLKQRHQDLLLIMVPRHPHRFEDVHHLMRATGFNVARVSQSGKCVDKSSLAFVSSKVSVPDAPEKQTEKPIDCLLVDTMGWLKACYSICTVTFVGGSFAPKGGHNALEAALYAKPIAMGPSTFNNPSICQHLALQNALMVTHSEQALTEVFQHWLSRPQDATKDGERGLQVLLKNAGAVEYTMSILRPILDQKN</sequence>
<dbReference type="RefSeq" id="WP_006002168.1">
    <property type="nucleotide sequence ID" value="NZ_BAET01000002.1"/>
</dbReference>
<keyword evidence="9" id="KW-0472">Membrane</keyword>
<proteinExistence type="inferred from homology"/>
<dbReference type="Gene3D" id="3.40.50.11720">
    <property type="entry name" value="3-Deoxy-D-manno-octulosonic-acid transferase, N-terminal domain"/>
    <property type="match status" value="1"/>
</dbReference>
<evidence type="ECO:0000256" key="1">
    <source>
        <dbReference type="ARBA" id="ARBA00004713"/>
    </source>
</evidence>
<keyword evidence="9" id="KW-1133">Transmembrane helix</keyword>
<keyword evidence="9" id="KW-1003">Cell membrane</keyword>
<reference evidence="11 12" key="1">
    <citation type="journal article" date="2012" name="J. Bacteriol.">
        <title>Genome sequence of proteorhodopsin-containing sea ice bacterium Glaciecola punicea ACAM 611T.</title>
        <authorList>
            <person name="Qin Q.-L."/>
            <person name="Xie B.-B."/>
            <person name="Shu Y.-L."/>
            <person name="Rong J.-C."/>
            <person name="Zhao D.-L."/>
            <person name="Zhang X.-Y."/>
            <person name="Chen X.-L."/>
            <person name="Zhou B.-C."/>
            <person name="Zhanga Y.-Z."/>
        </authorList>
    </citation>
    <scope>NUCLEOTIDE SEQUENCE [LARGE SCALE GENOMIC DNA]</scope>
    <source>
        <strain evidence="11 12">ACAM 611</strain>
    </source>
</reference>
<dbReference type="EMBL" id="BAET01000002">
    <property type="protein sequence ID" value="GAB54183.1"/>
    <property type="molecule type" value="Genomic_DNA"/>
</dbReference>
<comment type="subcellular location">
    <subcellularLocation>
        <location evidence="9">Cell membrane</location>
    </subcellularLocation>
</comment>
<comment type="pathway">
    <text evidence="1 9">Bacterial outer membrane biogenesis; LPS core biosynthesis.</text>
</comment>
<evidence type="ECO:0000256" key="6">
    <source>
        <dbReference type="ARBA" id="ARBA00049183"/>
    </source>
</evidence>
<evidence type="ECO:0000256" key="9">
    <source>
        <dbReference type="RuleBase" id="RU365103"/>
    </source>
</evidence>
<dbReference type="InterPro" id="IPR039901">
    <property type="entry name" value="Kdotransferase"/>
</dbReference>
<protein>
    <recommendedName>
        <fullName evidence="3 9">3-deoxy-D-manno-octulosonic acid transferase</fullName>
        <shortName evidence="9">Kdo transferase</shortName>
        <ecNumber evidence="2 9">2.4.99.12</ecNumber>
    </recommendedName>
    <alternativeName>
        <fullName evidence="5 9">Lipid IV(A) 3-deoxy-D-manno-octulosonic acid transferase</fullName>
    </alternativeName>
</protein>
<evidence type="ECO:0000256" key="4">
    <source>
        <dbReference type="ARBA" id="ARBA00022679"/>
    </source>
</evidence>
<evidence type="ECO:0000256" key="8">
    <source>
        <dbReference type="PIRSR" id="PIRSR639901-2"/>
    </source>
</evidence>
<evidence type="ECO:0000313" key="12">
    <source>
        <dbReference type="Proteomes" id="UP000053586"/>
    </source>
</evidence>
<dbReference type="GO" id="GO:0009245">
    <property type="term" value="P:lipid A biosynthetic process"/>
    <property type="evidence" value="ECO:0007669"/>
    <property type="project" value="TreeGrafter"/>
</dbReference>
<name>H5T7A6_9ALTE</name>
<dbReference type="OrthoDB" id="9789797at2"/>
<dbReference type="GO" id="GO:0009244">
    <property type="term" value="P:lipopolysaccharide core region biosynthetic process"/>
    <property type="evidence" value="ECO:0007669"/>
    <property type="project" value="UniProtKB-UniRule"/>
</dbReference>
<comment type="similarity">
    <text evidence="9">Belongs to the glycosyltransferase group 1 family.</text>
</comment>
<comment type="function">
    <text evidence="9">Involved in lipopolysaccharide (LPS) biosynthesis. Catalyzes the transfer of 3-deoxy-D-manno-octulosonate (Kdo) residue(s) from CMP-Kdo to lipid IV(A), the tetraacyldisaccharide-1,4'-bisphosphate precursor of lipid A.</text>
</comment>
<dbReference type="EC" id="2.4.99.12" evidence="2 9"/>
<comment type="caution">
    <text evidence="11">The sequence shown here is derived from an EMBL/GenBank/DDBJ whole genome shotgun (WGS) entry which is preliminary data.</text>
</comment>
<feature type="site" description="Transition state stabilizer" evidence="8">
    <location>
        <position position="241"/>
    </location>
</feature>
<evidence type="ECO:0000256" key="3">
    <source>
        <dbReference type="ARBA" id="ARBA00019077"/>
    </source>
</evidence>
<evidence type="ECO:0000256" key="2">
    <source>
        <dbReference type="ARBA" id="ARBA00012621"/>
    </source>
</evidence>
<comment type="catalytic activity">
    <reaction evidence="6 9">
        <text>lipid IVA (E. coli) + CMP-3-deoxy-beta-D-manno-octulosonate = alpha-Kdo-(2-&gt;6)-lipid IVA (E. coli) + CMP + H(+)</text>
        <dbReference type="Rhea" id="RHEA:28066"/>
        <dbReference type="ChEBI" id="CHEBI:15378"/>
        <dbReference type="ChEBI" id="CHEBI:58603"/>
        <dbReference type="ChEBI" id="CHEBI:60364"/>
        <dbReference type="ChEBI" id="CHEBI:60377"/>
        <dbReference type="ChEBI" id="CHEBI:85987"/>
        <dbReference type="EC" id="2.4.99.12"/>
    </reaction>
</comment>
<feature type="active site" description="Proton acceptor" evidence="7">
    <location>
        <position position="93"/>
    </location>
</feature>
<dbReference type="InterPro" id="IPR007507">
    <property type="entry name" value="Glycos_transf_N"/>
</dbReference>
<dbReference type="Pfam" id="PF04413">
    <property type="entry name" value="Glycos_transf_N"/>
    <property type="match status" value="1"/>
</dbReference>
<dbReference type="Proteomes" id="UP000053586">
    <property type="component" value="Unassembled WGS sequence"/>
</dbReference>
<feature type="transmembrane region" description="Helical" evidence="9">
    <location>
        <begin position="35"/>
        <end position="52"/>
    </location>
</feature>
<accession>H5T7A6</accession>